<dbReference type="Gene3D" id="1.10.510.10">
    <property type="entry name" value="Transferase(Phosphotransferase) domain 1"/>
    <property type="match status" value="1"/>
</dbReference>
<proteinExistence type="predicted"/>
<comment type="caution">
    <text evidence="2">The sequence shown here is derived from an EMBL/GenBank/DDBJ whole genome shotgun (WGS) entry which is preliminary data.</text>
</comment>
<dbReference type="EMBL" id="JARIHO010000106">
    <property type="protein sequence ID" value="KAJ7303469.1"/>
    <property type="molecule type" value="Genomic_DNA"/>
</dbReference>
<dbReference type="Proteomes" id="UP001218218">
    <property type="component" value="Unassembled WGS sequence"/>
</dbReference>
<dbReference type="InterPro" id="IPR011009">
    <property type="entry name" value="Kinase-like_dom_sf"/>
</dbReference>
<evidence type="ECO:0000313" key="2">
    <source>
        <dbReference type="EMBL" id="KAJ7303469.1"/>
    </source>
</evidence>
<evidence type="ECO:0000259" key="1">
    <source>
        <dbReference type="PROSITE" id="PS50011"/>
    </source>
</evidence>
<dbReference type="SUPFAM" id="SSF56112">
    <property type="entry name" value="Protein kinase-like (PK-like)"/>
    <property type="match status" value="1"/>
</dbReference>
<dbReference type="PANTHER" id="PTHR37171">
    <property type="entry name" value="SERINE/THREONINE-PROTEIN KINASE YRZF-RELATED"/>
    <property type="match status" value="1"/>
</dbReference>
<name>A0AAD6Z282_9AGAR</name>
<dbReference type="InterPro" id="IPR000719">
    <property type="entry name" value="Prot_kinase_dom"/>
</dbReference>
<dbReference type="PANTHER" id="PTHR37171:SF1">
    <property type="entry name" value="SERINE_THREONINE-PROTEIN KINASE YRZF-RELATED"/>
    <property type="match status" value="1"/>
</dbReference>
<accession>A0AAD6Z282</accession>
<dbReference type="PROSITE" id="PS50011">
    <property type="entry name" value="PROTEIN_KINASE_DOM"/>
    <property type="match status" value="1"/>
</dbReference>
<protein>
    <recommendedName>
        <fullName evidence="1">Protein kinase domain-containing protein</fullName>
    </recommendedName>
</protein>
<organism evidence="2 3">
    <name type="scientific">Mycena albidolilacea</name>
    <dbReference type="NCBI Taxonomy" id="1033008"/>
    <lineage>
        <taxon>Eukaryota</taxon>
        <taxon>Fungi</taxon>
        <taxon>Dikarya</taxon>
        <taxon>Basidiomycota</taxon>
        <taxon>Agaricomycotina</taxon>
        <taxon>Agaricomycetes</taxon>
        <taxon>Agaricomycetidae</taxon>
        <taxon>Agaricales</taxon>
        <taxon>Marasmiineae</taxon>
        <taxon>Mycenaceae</taxon>
        <taxon>Mycena</taxon>
    </lineage>
</organism>
<keyword evidence="3" id="KW-1185">Reference proteome</keyword>
<feature type="domain" description="Protein kinase" evidence="1">
    <location>
        <begin position="27"/>
        <end position="182"/>
    </location>
</feature>
<dbReference type="AlphaFoldDB" id="A0AAD6Z282"/>
<dbReference type="GO" id="GO:0004672">
    <property type="term" value="F:protein kinase activity"/>
    <property type="evidence" value="ECO:0007669"/>
    <property type="project" value="InterPro"/>
</dbReference>
<sequence>MEAALSRHPSSLAFDYCSPSLSTAQLLFVDTCIQFGHQASVYRGRLDGRRVVVKVYEELGFDGLLREVRAYKRLVSLPTTPKYLGVFAPSDKAWAALIVEDKGTSLASDWAALPLADREAIYKAVVDVHAAGIYHGDLEVRNLVRDEEGRLSVVDFGHATVDHACEQDACPELLDLRQNLDL</sequence>
<evidence type="ECO:0000313" key="3">
    <source>
        <dbReference type="Proteomes" id="UP001218218"/>
    </source>
</evidence>
<gene>
    <name evidence="2" type="ORF">DFH08DRAFT_977156</name>
</gene>
<dbReference type="Pfam" id="PF06293">
    <property type="entry name" value="Kdo"/>
    <property type="match status" value="1"/>
</dbReference>
<dbReference type="InterPro" id="IPR052396">
    <property type="entry name" value="Meiotic_Drive_Suppr_Kinase"/>
</dbReference>
<reference evidence="2" key="1">
    <citation type="submission" date="2023-03" db="EMBL/GenBank/DDBJ databases">
        <title>Massive genome expansion in bonnet fungi (Mycena s.s.) driven by repeated elements and novel gene families across ecological guilds.</title>
        <authorList>
            <consortium name="Lawrence Berkeley National Laboratory"/>
            <person name="Harder C.B."/>
            <person name="Miyauchi S."/>
            <person name="Viragh M."/>
            <person name="Kuo A."/>
            <person name="Thoen E."/>
            <person name="Andreopoulos B."/>
            <person name="Lu D."/>
            <person name="Skrede I."/>
            <person name="Drula E."/>
            <person name="Henrissat B."/>
            <person name="Morin E."/>
            <person name="Kohler A."/>
            <person name="Barry K."/>
            <person name="LaButti K."/>
            <person name="Morin E."/>
            <person name="Salamov A."/>
            <person name="Lipzen A."/>
            <person name="Mereny Z."/>
            <person name="Hegedus B."/>
            <person name="Baldrian P."/>
            <person name="Stursova M."/>
            <person name="Weitz H."/>
            <person name="Taylor A."/>
            <person name="Grigoriev I.V."/>
            <person name="Nagy L.G."/>
            <person name="Martin F."/>
            <person name="Kauserud H."/>
        </authorList>
    </citation>
    <scope>NUCLEOTIDE SEQUENCE</scope>
    <source>
        <strain evidence="2">CBHHK002</strain>
    </source>
</reference>
<dbReference type="GO" id="GO:0005524">
    <property type="term" value="F:ATP binding"/>
    <property type="evidence" value="ECO:0007669"/>
    <property type="project" value="InterPro"/>
</dbReference>